<reference evidence="2 3" key="1">
    <citation type="journal article" date="2019" name="Int. J. Syst. Evol. Microbiol.">
        <title>The Global Catalogue of Microorganisms (GCM) 10K type strain sequencing project: providing services to taxonomists for standard genome sequencing and annotation.</title>
        <authorList>
            <consortium name="The Broad Institute Genomics Platform"/>
            <consortium name="The Broad Institute Genome Sequencing Center for Infectious Disease"/>
            <person name="Wu L."/>
            <person name="Ma J."/>
        </authorList>
    </citation>
    <scope>NUCLEOTIDE SEQUENCE [LARGE SCALE GENOMIC DNA]</scope>
    <source>
        <strain evidence="2 3">JCM 12398</strain>
    </source>
</reference>
<feature type="region of interest" description="Disordered" evidence="1">
    <location>
        <begin position="81"/>
        <end position="108"/>
    </location>
</feature>
<feature type="region of interest" description="Disordered" evidence="1">
    <location>
        <begin position="22"/>
        <end position="56"/>
    </location>
</feature>
<feature type="compositionally biased region" description="Low complexity" evidence="1">
    <location>
        <begin position="92"/>
        <end position="108"/>
    </location>
</feature>
<evidence type="ECO:0000313" key="3">
    <source>
        <dbReference type="Proteomes" id="UP001501266"/>
    </source>
</evidence>
<sequence>MHGSTLGLAGASVPADARKACGGYPPPAGRKGFDTPCASGAERLDQPQHGPRRYPRRMSASRIRTAAAALVVAAALVASGCSSPPPTPTAEPSPAAETQPPAQSQAQQCAQLLTDVRGIAADVPRVGEMLGTDPFGAVALLADISGRVADLDLQVTDPELLERIDEIQSGWDAIVQDAQESLGTGDLGAIERIGTALSDLGQRVSELQQLCAGTP</sequence>
<evidence type="ECO:0000313" key="2">
    <source>
        <dbReference type="EMBL" id="GAA1419605.1"/>
    </source>
</evidence>
<proteinExistence type="predicted"/>
<gene>
    <name evidence="2" type="ORF">GCM10009640_07620</name>
</gene>
<dbReference type="EMBL" id="BAAAKK010000001">
    <property type="protein sequence ID" value="GAA1419605.1"/>
    <property type="molecule type" value="Genomic_DNA"/>
</dbReference>
<accession>A0ABN1YQ81</accession>
<protein>
    <submittedName>
        <fullName evidence="2">Uncharacterized protein</fullName>
    </submittedName>
</protein>
<name>A0ABN1YQ81_9MICO</name>
<dbReference type="Proteomes" id="UP001501266">
    <property type="component" value="Unassembled WGS sequence"/>
</dbReference>
<keyword evidence="3" id="KW-1185">Reference proteome</keyword>
<organism evidence="2 3">
    <name type="scientific">Agrococcus citreus</name>
    <dbReference type="NCBI Taxonomy" id="84643"/>
    <lineage>
        <taxon>Bacteria</taxon>
        <taxon>Bacillati</taxon>
        <taxon>Actinomycetota</taxon>
        <taxon>Actinomycetes</taxon>
        <taxon>Micrococcales</taxon>
        <taxon>Microbacteriaceae</taxon>
        <taxon>Agrococcus</taxon>
    </lineage>
</organism>
<evidence type="ECO:0000256" key="1">
    <source>
        <dbReference type="SAM" id="MobiDB-lite"/>
    </source>
</evidence>
<comment type="caution">
    <text evidence="2">The sequence shown here is derived from an EMBL/GenBank/DDBJ whole genome shotgun (WGS) entry which is preliminary data.</text>
</comment>